<reference evidence="2 3" key="1">
    <citation type="submission" date="2019-10" db="EMBL/GenBank/DDBJ databases">
        <title>New genus of Silvanigrellaceae.</title>
        <authorList>
            <person name="Pitt A."/>
            <person name="Hahn M.W."/>
        </authorList>
    </citation>
    <scope>NUCLEOTIDE SEQUENCE [LARGE SCALE GENOMIC DNA]</scope>
    <source>
        <strain evidence="2 3">33A1-SZDP</strain>
    </source>
</reference>
<evidence type="ECO:0000313" key="2">
    <source>
        <dbReference type="EMBL" id="KAB8033660.1"/>
    </source>
</evidence>
<feature type="transmembrane region" description="Helical" evidence="1">
    <location>
        <begin position="61"/>
        <end position="81"/>
    </location>
</feature>
<keyword evidence="3" id="KW-1185">Reference proteome</keyword>
<name>A0A833JFE4_9BACT</name>
<keyword evidence="1" id="KW-0812">Transmembrane</keyword>
<feature type="transmembrane region" description="Helical" evidence="1">
    <location>
        <begin position="93"/>
        <end position="116"/>
    </location>
</feature>
<accession>A0A833JFE4</accession>
<protein>
    <submittedName>
        <fullName evidence="2">DoxX family protein</fullName>
    </submittedName>
</protein>
<evidence type="ECO:0000256" key="1">
    <source>
        <dbReference type="SAM" id="Phobius"/>
    </source>
</evidence>
<dbReference type="Proteomes" id="UP000442694">
    <property type="component" value="Unassembled WGS sequence"/>
</dbReference>
<gene>
    <name evidence="2" type="ORF">GCL57_02835</name>
</gene>
<comment type="caution">
    <text evidence="2">The sequence shown here is derived from an EMBL/GenBank/DDBJ whole genome shotgun (WGS) entry which is preliminary data.</text>
</comment>
<keyword evidence="1" id="KW-1133">Transmembrane helix</keyword>
<feature type="transmembrane region" description="Helical" evidence="1">
    <location>
        <begin position="7"/>
        <end position="29"/>
    </location>
</feature>
<proteinExistence type="predicted"/>
<dbReference type="EMBL" id="WFLN01000004">
    <property type="protein sequence ID" value="KAB8033660.1"/>
    <property type="molecule type" value="Genomic_DNA"/>
</dbReference>
<dbReference type="RefSeq" id="WP_152211746.1">
    <property type="nucleotide sequence ID" value="NZ_WFLN01000004.1"/>
</dbReference>
<sequence length="127" mass="14049">MKNKVVMIVQILLGLIFFVFGLNGFFHFLPMSNSMPIAASGFMGALISTGYMFSLIKGVEVVGGFLLLTNMWVPLSLAILAPNVVNIVLFHTFLAPSGLPIAIAVLIFELFLAWSYRKRYSSMLSRK</sequence>
<organism evidence="2 3">
    <name type="scientific">Fluviispira multicolorata</name>
    <dbReference type="NCBI Taxonomy" id="2654512"/>
    <lineage>
        <taxon>Bacteria</taxon>
        <taxon>Pseudomonadati</taxon>
        <taxon>Bdellovibrionota</taxon>
        <taxon>Oligoflexia</taxon>
        <taxon>Silvanigrellales</taxon>
        <taxon>Silvanigrellaceae</taxon>
        <taxon>Fluviispira</taxon>
    </lineage>
</organism>
<keyword evidence="1" id="KW-0472">Membrane</keyword>
<evidence type="ECO:0000313" key="3">
    <source>
        <dbReference type="Proteomes" id="UP000442694"/>
    </source>
</evidence>
<feature type="transmembrane region" description="Helical" evidence="1">
    <location>
        <begin position="35"/>
        <end position="54"/>
    </location>
</feature>
<dbReference type="AlphaFoldDB" id="A0A833JFE4"/>